<protein>
    <submittedName>
        <fullName evidence="1">Uncharacterized protein</fullName>
    </submittedName>
</protein>
<dbReference type="AlphaFoldDB" id="A0A3B0YNZ2"/>
<organism evidence="1">
    <name type="scientific">hydrothermal vent metagenome</name>
    <dbReference type="NCBI Taxonomy" id="652676"/>
    <lineage>
        <taxon>unclassified sequences</taxon>
        <taxon>metagenomes</taxon>
        <taxon>ecological metagenomes</taxon>
    </lineage>
</organism>
<proteinExistence type="predicted"/>
<dbReference type="SUPFAM" id="SSF56973">
    <property type="entry name" value="Aerolisin/ETX pore-forming domain"/>
    <property type="match status" value="1"/>
</dbReference>
<reference evidence="1" key="1">
    <citation type="submission" date="2018-06" db="EMBL/GenBank/DDBJ databases">
        <authorList>
            <person name="Zhirakovskaya E."/>
        </authorList>
    </citation>
    <scope>NUCLEOTIDE SEQUENCE</scope>
</reference>
<dbReference type="EMBL" id="UOFL01000138">
    <property type="protein sequence ID" value="VAW77803.1"/>
    <property type="molecule type" value="Genomic_DNA"/>
</dbReference>
<name>A0A3B0YNZ2_9ZZZZ</name>
<sequence length="305" mass="33280">MMKLKDGEHRPYFLLPILGVVFTLLVFGPGITQAGEGISIKIIAGKDKASSRVIAKGRITNIVNNSDRNSFRIGDSALKKAIRKYFGKSPNDAYVKSKTPWGDLYRKYNWPQVKRILRVKSARILSITSKPVILSKKRLVNNSKNKATFNTAISETVSNTAQTSWSNSNSIKVSQKIKYEIGFLGTGGGGETGLEYTRNWGKGGSKSKTTSVGSSQGVSVLLEPGEHVVAQLTASRGIMKVRITYDAFLTGSLAINYNPKYKGHHFYSLGVNGVMHSGGIKNSVQVVQDIEVGYYSNGQVVLDPN</sequence>
<dbReference type="Gene3D" id="2.170.15.10">
    <property type="entry name" value="Proaerolysin, chain A, domain 3"/>
    <property type="match status" value="1"/>
</dbReference>
<accession>A0A3B0YNZ2</accession>
<dbReference type="CDD" id="cd20235">
    <property type="entry name" value="PFM_spherulin-2a-like"/>
    <property type="match status" value="1"/>
</dbReference>
<gene>
    <name evidence="1" type="ORF">MNBD_GAMMA12-1074</name>
</gene>
<evidence type="ECO:0000313" key="1">
    <source>
        <dbReference type="EMBL" id="VAW77803.1"/>
    </source>
</evidence>